<dbReference type="Proteomes" id="UP000095598">
    <property type="component" value="Unassembled WGS sequence"/>
</dbReference>
<gene>
    <name evidence="1" type="ORF">ERS852425_02556</name>
</gene>
<dbReference type="Gene3D" id="3.40.50.300">
    <property type="entry name" value="P-loop containing nucleotide triphosphate hydrolases"/>
    <property type="match status" value="1"/>
</dbReference>
<dbReference type="InterPro" id="IPR036983">
    <property type="entry name" value="AIM24_sf"/>
</dbReference>
<accession>A0A173U665</accession>
<dbReference type="SUPFAM" id="SSF52540">
    <property type="entry name" value="P-loop containing nucleoside triphosphate hydrolases"/>
    <property type="match status" value="1"/>
</dbReference>
<dbReference type="PANTHER" id="PTHR38074">
    <property type="entry name" value="ALTERED INHERITANCE OF MITOCHONDRIA PROTEIN 24, MITOCHONDRIAL"/>
    <property type="match status" value="1"/>
</dbReference>
<dbReference type="Pfam" id="PF14516">
    <property type="entry name" value="AAA_35"/>
    <property type="match status" value="1"/>
</dbReference>
<dbReference type="EMBL" id="CYXT01000021">
    <property type="protein sequence ID" value="CUN08998.1"/>
    <property type="molecule type" value="Genomic_DNA"/>
</dbReference>
<dbReference type="InterPro" id="IPR027417">
    <property type="entry name" value="P-loop_NTPase"/>
</dbReference>
<evidence type="ECO:0000313" key="2">
    <source>
        <dbReference type="Proteomes" id="UP000095598"/>
    </source>
</evidence>
<dbReference type="InterPro" id="IPR002838">
    <property type="entry name" value="AIM24"/>
</dbReference>
<reference evidence="1 2" key="1">
    <citation type="submission" date="2015-09" db="EMBL/GenBank/DDBJ databases">
        <authorList>
            <consortium name="Pathogen Informatics"/>
        </authorList>
    </citation>
    <scope>NUCLEOTIDE SEQUENCE [LARGE SCALE GENOMIC DNA]</scope>
    <source>
        <strain evidence="1 2">2789STDY5608868</strain>
    </source>
</reference>
<evidence type="ECO:0000313" key="1">
    <source>
        <dbReference type="EMBL" id="CUN08998.1"/>
    </source>
</evidence>
<dbReference type="AlphaFoldDB" id="A0A173U665"/>
<name>A0A173U665_ANAHA</name>
<organism evidence="1 2">
    <name type="scientific">Anaerostipes hadrus</name>
    <dbReference type="NCBI Taxonomy" id="649756"/>
    <lineage>
        <taxon>Bacteria</taxon>
        <taxon>Bacillati</taxon>
        <taxon>Bacillota</taxon>
        <taxon>Clostridia</taxon>
        <taxon>Lachnospirales</taxon>
        <taxon>Lachnospiraceae</taxon>
        <taxon>Anaerostipes</taxon>
    </lineage>
</organism>
<dbReference type="PANTHER" id="PTHR38074:SF1">
    <property type="entry name" value="ALTERED INHERITANCE OF MITOCHONDRIA PROTEIN 24, MITOCHONDRIAL"/>
    <property type="match status" value="1"/>
</dbReference>
<sequence length="696" mass="78796">MAKKFCTTGTCIPEKNYMVDLSNRIQQIINQYIESGQYFTINRARQYGKTTLLYLLEKELRKQDYLVLSLSFKAADEYFESLGSLAEGLSLDIEECLREQNVDEKVLEEWNHSISERFPMRSLGTKISNLCRKCGKKVVLMIDEVDKSSDNQIFLSFLGLLREKYLKCQQGKDVTFHSVILAGVYDIKTLKLKLHPQEESKYNSPWNIAVDFNIEMSFSVSDIQTMIQEYEQEHRTGMDVKEISRILYDYTSGYPYLVSKICQLLDERVSDVQVWTREGILSAVKVLLKEPNTLFDDMTKKLLDHPQLKEMLQNILFAGVDFPFKRETPIIDLGVTFGFLKDKNGIVAVSNRIFETQLYDMFLSETAVNNQMYMKVSSDRNQFIVSGMLQMPLVMQKFYEYYEEIYSEKDQKFIEETGRGKIMYKISNFSDNDDVKIIDKSGPFEVIEYQRDLSVMPEDAQLAFFCSQMNVRKRQLKCELSRGNVTIQSGAMQWMAGDVSATTGIKGAGDFLSKTIRGKVTGESVIKPEYTGDGTLVLEPTYKHIILLDLDEWGNSIVLDDGLFLACESTLKQKAVRRKTFSSAFAGGEGFFNLGLKGSGVVCIESDCPREELVEITLEDDVVKIDGNLAVAWSGSLDFTVERAGKSLLGSAASGEGLVNVYRGTGKVLLAPVGNQAMKPQQVIEKEPVIVGDDDE</sequence>
<proteinExistence type="predicted"/>
<protein>
    <submittedName>
        <fullName evidence="1">Predicted ATPase (AAA+ superfamily)</fullName>
    </submittedName>
</protein>
<dbReference type="Gene3D" id="3.60.160.10">
    <property type="entry name" value="Mitochondrial biogenesis AIM24"/>
    <property type="match status" value="1"/>
</dbReference>
<dbReference type="SUPFAM" id="SSF51219">
    <property type="entry name" value="TRAP-like"/>
    <property type="match status" value="1"/>
</dbReference>
<dbReference type="Pfam" id="PF01987">
    <property type="entry name" value="AIM24"/>
    <property type="match status" value="1"/>
</dbReference>
<dbReference type="InterPro" id="IPR016031">
    <property type="entry name" value="Trp_RNA-bd_attenuator-like_dom"/>
</dbReference>